<feature type="transmembrane region" description="Helical" evidence="1">
    <location>
        <begin position="164"/>
        <end position="188"/>
    </location>
</feature>
<name>A0A538S6B5_UNCEI</name>
<evidence type="ECO:0000313" key="3">
    <source>
        <dbReference type="Proteomes" id="UP000320184"/>
    </source>
</evidence>
<feature type="transmembrane region" description="Helical" evidence="1">
    <location>
        <begin position="203"/>
        <end position="222"/>
    </location>
</feature>
<feature type="transmembrane region" description="Helical" evidence="1">
    <location>
        <begin position="87"/>
        <end position="108"/>
    </location>
</feature>
<sequence>MEETFRAPGAGLRLAPLALLLLVAVSLHVSALRAPFVGDDFAMLDEVGFRPLPGAVLAPDPTGDAFRPVGRQLHFWLIGHLCGASPVAAHVANLALFLTVLALLAWIAVRLVGPYAAILTVALAGMSYALEVPVLSASGAQYLIALAAALASIVSYANGARQIAAVALFLALLSNEAMVLAPLVAVVASRRPRELFRNSLRQAWPLLAAIGGWLVLWLGALLRHDLSLDDSGPFRWGAVPATFSHLLPVALGLEWKRGAGPALHIGWFGIGTMVVATAAVAWASARRRQGRTNTSSRVERRGPRGIFVGLLWAVGGTLPVILVIPTWSAHQYLFGLCGVWLLLGAWAARQPRWVGPTLVALAGLCSQNTLGLESVATAKDPWIPQSHVNRYSLMQEMQPVAHFAAELKRVRPRLPSGSTLFFSGVPHFWEVGGGRLVRWAYRDSTLRAYDLTVFSLDRTKGTPCTTSPPPSCVTWRWARFASGAAARRTKR</sequence>
<keyword evidence="1" id="KW-1133">Transmembrane helix</keyword>
<evidence type="ECO:0000256" key="1">
    <source>
        <dbReference type="SAM" id="Phobius"/>
    </source>
</evidence>
<feature type="transmembrane region" description="Helical" evidence="1">
    <location>
        <begin position="234"/>
        <end position="253"/>
    </location>
</feature>
<feature type="transmembrane region" description="Helical" evidence="1">
    <location>
        <begin position="306"/>
        <end position="324"/>
    </location>
</feature>
<proteinExistence type="predicted"/>
<comment type="caution">
    <text evidence="2">The sequence shown here is derived from an EMBL/GenBank/DDBJ whole genome shotgun (WGS) entry which is preliminary data.</text>
</comment>
<feature type="transmembrane region" description="Helical" evidence="1">
    <location>
        <begin position="330"/>
        <end position="348"/>
    </location>
</feature>
<feature type="transmembrane region" description="Helical" evidence="1">
    <location>
        <begin position="140"/>
        <end position="157"/>
    </location>
</feature>
<reference evidence="2 3" key="1">
    <citation type="journal article" date="2019" name="Nat. Microbiol.">
        <title>Mediterranean grassland soil C-N compound turnover is dependent on rainfall and depth, and is mediated by genomically divergent microorganisms.</title>
        <authorList>
            <person name="Diamond S."/>
            <person name="Andeer P.F."/>
            <person name="Li Z."/>
            <person name="Crits-Christoph A."/>
            <person name="Burstein D."/>
            <person name="Anantharaman K."/>
            <person name="Lane K.R."/>
            <person name="Thomas B.C."/>
            <person name="Pan C."/>
            <person name="Northen T.R."/>
            <person name="Banfield J.F."/>
        </authorList>
    </citation>
    <scope>NUCLEOTIDE SEQUENCE [LARGE SCALE GENOMIC DNA]</scope>
    <source>
        <strain evidence="2">WS_3</strain>
    </source>
</reference>
<keyword evidence="1" id="KW-0812">Transmembrane</keyword>
<organism evidence="2 3">
    <name type="scientific">Eiseniibacteriota bacterium</name>
    <dbReference type="NCBI Taxonomy" id="2212470"/>
    <lineage>
        <taxon>Bacteria</taxon>
        <taxon>Candidatus Eiseniibacteriota</taxon>
    </lineage>
</organism>
<dbReference type="AlphaFoldDB" id="A0A538S6B5"/>
<feature type="transmembrane region" description="Helical" evidence="1">
    <location>
        <begin position="265"/>
        <end position="285"/>
    </location>
</feature>
<gene>
    <name evidence="2" type="ORF">E6K73_14420</name>
</gene>
<evidence type="ECO:0000313" key="2">
    <source>
        <dbReference type="EMBL" id="TMQ46929.1"/>
    </source>
</evidence>
<accession>A0A538S6B5</accession>
<protein>
    <recommendedName>
        <fullName evidence="4">Glycosyltransferase RgtA/B/C/D-like domain-containing protein</fullName>
    </recommendedName>
</protein>
<keyword evidence="1" id="KW-0472">Membrane</keyword>
<dbReference type="EMBL" id="VBOT01000214">
    <property type="protein sequence ID" value="TMQ46929.1"/>
    <property type="molecule type" value="Genomic_DNA"/>
</dbReference>
<feature type="transmembrane region" description="Helical" evidence="1">
    <location>
        <begin position="115"/>
        <end position="134"/>
    </location>
</feature>
<evidence type="ECO:0008006" key="4">
    <source>
        <dbReference type="Google" id="ProtNLM"/>
    </source>
</evidence>
<dbReference type="Proteomes" id="UP000320184">
    <property type="component" value="Unassembled WGS sequence"/>
</dbReference>